<evidence type="ECO:0000256" key="8">
    <source>
        <dbReference type="ARBA" id="ARBA00023136"/>
    </source>
</evidence>
<dbReference type="PROSITE" id="PS00518">
    <property type="entry name" value="ZF_RING_1"/>
    <property type="match status" value="1"/>
</dbReference>
<dbReference type="PROSITE" id="PS50089">
    <property type="entry name" value="ZF_RING_2"/>
    <property type="match status" value="1"/>
</dbReference>
<dbReference type="InterPro" id="IPR017907">
    <property type="entry name" value="Znf_RING_CS"/>
</dbReference>
<name>A0ABP1FZG1_9CHLO</name>
<dbReference type="Proteomes" id="UP001497392">
    <property type="component" value="Unassembled WGS sequence"/>
</dbReference>
<feature type="transmembrane region" description="Helical" evidence="11">
    <location>
        <begin position="280"/>
        <end position="305"/>
    </location>
</feature>
<evidence type="ECO:0000256" key="7">
    <source>
        <dbReference type="ARBA" id="ARBA00022989"/>
    </source>
</evidence>
<feature type="compositionally biased region" description="Low complexity" evidence="10">
    <location>
        <begin position="62"/>
        <end position="96"/>
    </location>
</feature>
<evidence type="ECO:0000256" key="9">
    <source>
        <dbReference type="PROSITE-ProRule" id="PRU00175"/>
    </source>
</evidence>
<evidence type="ECO:0000256" key="6">
    <source>
        <dbReference type="ARBA" id="ARBA00022833"/>
    </source>
</evidence>
<comment type="subcellular location">
    <subcellularLocation>
        <location evidence="1">Membrane</location>
        <topology evidence="1">Multi-pass membrane protein</topology>
    </subcellularLocation>
</comment>
<keyword evidence="3" id="KW-0479">Metal-binding</keyword>
<keyword evidence="5" id="KW-0833">Ubl conjugation pathway</keyword>
<dbReference type="InterPro" id="IPR001841">
    <property type="entry name" value="Znf_RING"/>
</dbReference>
<feature type="compositionally biased region" description="Polar residues" evidence="10">
    <location>
        <begin position="1"/>
        <end position="33"/>
    </location>
</feature>
<feature type="domain" description="RING-type" evidence="12">
    <location>
        <begin position="359"/>
        <end position="397"/>
    </location>
</feature>
<comment type="caution">
    <text evidence="13">The sequence shown here is derived from an EMBL/GenBank/DDBJ whole genome shotgun (WGS) entry which is preliminary data.</text>
</comment>
<gene>
    <name evidence="13" type="primary">g8066</name>
    <name evidence="13" type="ORF">VP750_LOCUS6930</name>
</gene>
<accession>A0ABP1FZG1</accession>
<evidence type="ECO:0000313" key="14">
    <source>
        <dbReference type="Proteomes" id="UP001497392"/>
    </source>
</evidence>
<evidence type="ECO:0000256" key="2">
    <source>
        <dbReference type="ARBA" id="ARBA00022692"/>
    </source>
</evidence>
<dbReference type="Gene3D" id="3.30.40.10">
    <property type="entry name" value="Zinc/RING finger domain, C3HC4 (zinc finger)"/>
    <property type="match status" value="1"/>
</dbReference>
<dbReference type="EMBL" id="CAXHTA020000012">
    <property type="protein sequence ID" value="CAL5225271.1"/>
    <property type="molecule type" value="Genomic_DNA"/>
</dbReference>
<keyword evidence="8 11" id="KW-0472">Membrane</keyword>
<feature type="compositionally biased region" description="Basic and acidic residues" evidence="10">
    <location>
        <begin position="41"/>
        <end position="54"/>
    </location>
</feature>
<dbReference type="SUPFAM" id="SSF57850">
    <property type="entry name" value="RING/U-box"/>
    <property type="match status" value="1"/>
</dbReference>
<evidence type="ECO:0000259" key="12">
    <source>
        <dbReference type="PROSITE" id="PS50089"/>
    </source>
</evidence>
<dbReference type="Pfam" id="PF13639">
    <property type="entry name" value="zf-RING_2"/>
    <property type="match status" value="1"/>
</dbReference>
<evidence type="ECO:0000256" key="11">
    <source>
        <dbReference type="SAM" id="Phobius"/>
    </source>
</evidence>
<dbReference type="InterPro" id="IPR013083">
    <property type="entry name" value="Znf_RING/FYVE/PHD"/>
</dbReference>
<dbReference type="PANTHER" id="PTHR15860">
    <property type="entry name" value="UNCHARACTERIZED RING FINGER-CONTAINING PROTEIN"/>
    <property type="match status" value="1"/>
</dbReference>
<organism evidence="13 14">
    <name type="scientific">Coccomyxa viridis</name>
    <dbReference type="NCBI Taxonomy" id="1274662"/>
    <lineage>
        <taxon>Eukaryota</taxon>
        <taxon>Viridiplantae</taxon>
        <taxon>Chlorophyta</taxon>
        <taxon>core chlorophytes</taxon>
        <taxon>Trebouxiophyceae</taxon>
        <taxon>Trebouxiophyceae incertae sedis</taxon>
        <taxon>Coccomyxaceae</taxon>
        <taxon>Coccomyxa</taxon>
    </lineage>
</organism>
<evidence type="ECO:0000256" key="10">
    <source>
        <dbReference type="SAM" id="MobiDB-lite"/>
    </source>
</evidence>
<keyword evidence="4 9" id="KW-0863">Zinc-finger</keyword>
<feature type="transmembrane region" description="Helical" evidence="11">
    <location>
        <begin position="187"/>
        <end position="208"/>
    </location>
</feature>
<evidence type="ECO:0000256" key="1">
    <source>
        <dbReference type="ARBA" id="ARBA00004141"/>
    </source>
</evidence>
<proteinExistence type="predicted"/>
<feature type="transmembrane region" description="Helical" evidence="11">
    <location>
        <begin position="141"/>
        <end position="167"/>
    </location>
</feature>
<evidence type="ECO:0000256" key="5">
    <source>
        <dbReference type="ARBA" id="ARBA00022786"/>
    </source>
</evidence>
<sequence>MSGLDQGQNRAVGRSQENASTIESTAATVSTFLQGVARSLLPERETGRRSRSEGLRVSVQLGSSRRSTTPSRRGSGASPSQPAQPSAEQSSAAEPADAADDPEEAGSTASDDTATTAEAELANAGIDVQAYTQWLERAAPFAALLMLVFLKHHILGIAVFTYLTAAIYKCNEVIKKEVALKGESSRVMVTVLGSIAVLQALSFLIVLYRQELWLNLILIPRPGSVKGFWDCLFKVTVVDCVIRLVGFTGKGIVLLTHPSQPEECFRRRAQVLSFMEQMLLIYRAIVTIPCWLLFYEGIGMGSLLTSFMKGLYLWFKVRNLVMEVTAAWAFAKALVRREFVYGQVVNPSDPQLMEGGSTCPICQDPMRTPIKLTCSHFFCDACISTWLARERTCPMCRKIVRPAGTMPVSDGATPLVPVLF</sequence>
<evidence type="ECO:0000256" key="3">
    <source>
        <dbReference type="ARBA" id="ARBA00022723"/>
    </source>
</evidence>
<keyword evidence="6" id="KW-0862">Zinc</keyword>
<reference evidence="13 14" key="1">
    <citation type="submission" date="2024-06" db="EMBL/GenBank/DDBJ databases">
        <authorList>
            <person name="Kraege A."/>
            <person name="Thomma B."/>
        </authorList>
    </citation>
    <scope>NUCLEOTIDE SEQUENCE [LARGE SCALE GENOMIC DNA]</scope>
</reference>
<dbReference type="InterPro" id="IPR044235">
    <property type="entry name" value="RNFT1/2"/>
</dbReference>
<evidence type="ECO:0000256" key="4">
    <source>
        <dbReference type="ARBA" id="ARBA00022771"/>
    </source>
</evidence>
<keyword evidence="14" id="KW-1185">Reference proteome</keyword>
<keyword evidence="2 11" id="KW-0812">Transmembrane</keyword>
<feature type="region of interest" description="Disordered" evidence="10">
    <location>
        <begin position="1"/>
        <end position="114"/>
    </location>
</feature>
<dbReference type="PANTHER" id="PTHR15860:SF0">
    <property type="entry name" value="LP20373P"/>
    <property type="match status" value="1"/>
</dbReference>
<protein>
    <submittedName>
        <fullName evidence="13">G8066 protein</fullName>
    </submittedName>
</protein>
<keyword evidence="7 11" id="KW-1133">Transmembrane helix</keyword>
<dbReference type="SMART" id="SM00184">
    <property type="entry name" value="RING"/>
    <property type="match status" value="1"/>
</dbReference>
<evidence type="ECO:0000313" key="13">
    <source>
        <dbReference type="EMBL" id="CAL5225271.1"/>
    </source>
</evidence>
<feature type="compositionally biased region" description="Low complexity" evidence="10">
    <location>
        <begin position="105"/>
        <end position="114"/>
    </location>
</feature>
<dbReference type="CDD" id="cd16532">
    <property type="entry name" value="RING-HC_RNFT1-like"/>
    <property type="match status" value="1"/>
</dbReference>